<evidence type="ECO:0000313" key="2">
    <source>
        <dbReference type="EMBL" id="OEJ93197.1"/>
    </source>
</evidence>
<name>A0A1D3DLJ3_9ACTN</name>
<dbReference type="RefSeq" id="WP_023591324.1">
    <property type="nucleotide sequence ID" value="NZ_ASHX02000001.1"/>
</dbReference>
<accession>A0A1D3DLJ3</accession>
<reference evidence="2 3" key="1">
    <citation type="journal article" date="2013" name="Genome Announc.">
        <title>Genome Sequence of Streptomyces violaceusniger Strain SPC6, a Halotolerant Streptomycete That Exhibits Rapid Growth and Development.</title>
        <authorList>
            <person name="Chen X."/>
            <person name="Zhang B."/>
            <person name="Zhang W."/>
            <person name="Wu X."/>
            <person name="Zhang M."/>
            <person name="Chen T."/>
            <person name="Liu G."/>
            <person name="Dyson P."/>
        </authorList>
    </citation>
    <scope>NUCLEOTIDE SEQUENCE [LARGE SCALE GENOMIC DNA]</scope>
    <source>
        <strain evidence="2 3">SPC6</strain>
    </source>
</reference>
<comment type="caution">
    <text evidence="2">The sequence shown here is derived from an EMBL/GenBank/DDBJ whole genome shotgun (WGS) entry which is preliminary data.</text>
</comment>
<dbReference type="Proteomes" id="UP000095329">
    <property type="component" value="Unassembled WGS sequence"/>
</dbReference>
<dbReference type="EMBL" id="ASHX02000001">
    <property type="protein sequence ID" value="OEJ93197.1"/>
    <property type="molecule type" value="Genomic_DNA"/>
</dbReference>
<proteinExistence type="predicted"/>
<protein>
    <submittedName>
        <fullName evidence="2">Uncharacterized protein</fullName>
    </submittedName>
</protein>
<evidence type="ECO:0000313" key="3">
    <source>
        <dbReference type="Proteomes" id="UP000095329"/>
    </source>
</evidence>
<dbReference type="AlphaFoldDB" id="A0A1D3DLJ3"/>
<sequence>MNDNARLVLATVSRLLWPDTTDLSCAPHPPDHTCPRWPDGTDASDVSAVTEALSMRHGDPALATTAALTGLPPADGTARRHEWAFSDRWIASGRTEEATRPWPWCGAPYAPSAASRRTPPGWSA</sequence>
<dbReference type="OrthoDB" id="5572373at2"/>
<evidence type="ECO:0000256" key="1">
    <source>
        <dbReference type="SAM" id="MobiDB-lite"/>
    </source>
</evidence>
<feature type="region of interest" description="Disordered" evidence="1">
    <location>
        <begin position="97"/>
        <end position="124"/>
    </location>
</feature>
<dbReference type="STRING" id="1306406.J116_000545"/>
<keyword evidence="3" id="KW-1185">Reference proteome</keyword>
<gene>
    <name evidence="2" type="ORF">J116_000545</name>
</gene>
<organism evidence="2 3">
    <name type="scientific">Streptomyces thermolilacinus SPC6</name>
    <dbReference type="NCBI Taxonomy" id="1306406"/>
    <lineage>
        <taxon>Bacteria</taxon>
        <taxon>Bacillati</taxon>
        <taxon>Actinomycetota</taxon>
        <taxon>Actinomycetes</taxon>
        <taxon>Kitasatosporales</taxon>
        <taxon>Streptomycetaceae</taxon>
        <taxon>Streptomyces</taxon>
    </lineage>
</organism>